<dbReference type="InterPro" id="IPR013083">
    <property type="entry name" value="Znf_RING/FYVE/PHD"/>
</dbReference>
<protein>
    <recommendedName>
        <fullName evidence="6">RING-type domain-containing protein</fullName>
    </recommendedName>
</protein>
<organism evidence="7 8">
    <name type="scientific">Exaiptasia diaphana</name>
    <name type="common">Tropical sea anemone</name>
    <name type="synonym">Aiptasia pulchella</name>
    <dbReference type="NCBI Taxonomy" id="2652724"/>
    <lineage>
        <taxon>Eukaryota</taxon>
        <taxon>Metazoa</taxon>
        <taxon>Cnidaria</taxon>
        <taxon>Anthozoa</taxon>
        <taxon>Hexacorallia</taxon>
        <taxon>Actiniaria</taxon>
        <taxon>Aiptasiidae</taxon>
        <taxon>Exaiptasia</taxon>
    </lineage>
</organism>
<dbReference type="PANTHER" id="PTHR25462">
    <property type="entry name" value="BONUS, ISOFORM C-RELATED"/>
    <property type="match status" value="1"/>
</dbReference>
<dbReference type="AlphaFoldDB" id="A0A913YPH8"/>
<evidence type="ECO:0000256" key="3">
    <source>
        <dbReference type="ARBA" id="ARBA00022833"/>
    </source>
</evidence>
<name>A0A913YPH8_EXADI</name>
<dbReference type="Gene3D" id="3.30.40.10">
    <property type="entry name" value="Zinc/RING finger domain, C3HC4 (zinc finger)"/>
    <property type="match status" value="1"/>
</dbReference>
<evidence type="ECO:0000313" key="8">
    <source>
        <dbReference type="Proteomes" id="UP000887567"/>
    </source>
</evidence>
<dbReference type="InterPro" id="IPR001841">
    <property type="entry name" value="Znf_RING"/>
</dbReference>
<evidence type="ECO:0000313" key="7">
    <source>
        <dbReference type="EnsemblMetazoa" id="XP_028516948.1"/>
    </source>
</evidence>
<feature type="region of interest" description="Disordered" evidence="5">
    <location>
        <begin position="381"/>
        <end position="434"/>
    </location>
</feature>
<dbReference type="PANTHER" id="PTHR25462:SF300">
    <property type="entry name" value="RING-TYPE DOMAIN-CONTAINING PROTEIN"/>
    <property type="match status" value="1"/>
</dbReference>
<reference evidence="7" key="1">
    <citation type="submission" date="2022-11" db="UniProtKB">
        <authorList>
            <consortium name="EnsemblMetazoa"/>
        </authorList>
    </citation>
    <scope>IDENTIFICATION</scope>
</reference>
<dbReference type="Pfam" id="PF13445">
    <property type="entry name" value="zf-RING_UBOX"/>
    <property type="match status" value="1"/>
</dbReference>
<dbReference type="PROSITE" id="PS50089">
    <property type="entry name" value="ZF_RING_2"/>
    <property type="match status" value="1"/>
</dbReference>
<proteinExistence type="predicted"/>
<dbReference type="SMART" id="SM00184">
    <property type="entry name" value="RING"/>
    <property type="match status" value="1"/>
</dbReference>
<dbReference type="GeneID" id="114575713"/>
<dbReference type="SUPFAM" id="SSF63825">
    <property type="entry name" value="YWTD domain"/>
    <property type="match status" value="1"/>
</dbReference>
<evidence type="ECO:0000256" key="5">
    <source>
        <dbReference type="SAM" id="MobiDB-lite"/>
    </source>
</evidence>
<dbReference type="KEGG" id="epa:114575713"/>
<evidence type="ECO:0000259" key="6">
    <source>
        <dbReference type="PROSITE" id="PS50089"/>
    </source>
</evidence>
<dbReference type="InterPro" id="IPR047153">
    <property type="entry name" value="TRIM45/56/19-like"/>
</dbReference>
<feature type="domain" description="RING-type" evidence="6">
    <location>
        <begin position="21"/>
        <end position="65"/>
    </location>
</feature>
<feature type="compositionally biased region" description="Low complexity" evidence="5">
    <location>
        <begin position="388"/>
        <end position="413"/>
    </location>
</feature>
<keyword evidence="3" id="KW-0862">Zinc</keyword>
<dbReference type="EnsemblMetazoa" id="XM_028661147.1">
    <property type="protein sequence ID" value="XP_028516948.1"/>
    <property type="gene ID" value="LOC114575713"/>
</dbReference>
<dbReference type="GO" id="GO:0008270">
    <property type="term" value="F:zinc ion binding"/>
    <property type="evidence" value="ECO:0007669"/>
    <property type="project" value="UniProtKB-KW"/>
</dbReference>
<keyword evidence="2 4" id="KW-0863">Zinc-finger</keyword>
<keyword evidence="1" id="KW-0479">Metal-binding</keyword>
<dbReference type="Gene3D" id="2.120.10.30">
    <property type="entry name" value="TolB, C-terminal domain"/>
    <property type="match status" value="1"/>
</dbReference>
<dbReference type="Proteomes" id="UP000887567">
    <property type="component" value="Unplaced"/>
</dbReference>
<dbReference type="OrthoDB" id="654191at2759"/>
<sequence>MDSPPKAKYLKLSLSDEELRCPLCFELLLGEPKILPKCAHTFCKDCVTKMISQKDLRELVCPVCRKVSSVPQNVDDLATNNLILRLIDGVPGLRETEDINESLALCKVEIDKANTIQGHIGERMKLLKENVEKLAEVKHEISACAEEMISLIRGCEESLNSEVDAFLDQNCAKMAENLEKYKNNLSTRIEKTLDCMKTVKDTLDRNDVEEIVKIKKVIADHLKEFSSYLKVSSSSIEKVGQVKTLEFQKQSYKDMILGKIEEVVATTSTTIDRTTSCNAESAVNTTVAHNHVVSVPTASDPLNAPCTLNQTTSSNVQSAATASAGLCNSQSKNTVSAAKESAGLSNISNSNAVSAGTAPAGHSNTSSDNAVSATKTSACLSNTSNSKTVSTGTAPSGASASADTTSSNAVSNSRAQSKRSSKVSPPKHPTPPKWIMEENSLSFHPDRIAAEVNGHYCSESDMLIGVLWSDGREIALFRGDEHKNSIMVKFGIITDIAFWNNMVAAVNRQRNRVLFYEKCGQFINIELNNPENVKFTYVSVDKKERLIITSTRTDEDDKDAVIHPKIIVYEKTDGNYTMNFGSRYLTQPVSRALYAEGRFYIADKCQGKIRILGFTSSGDSCFSSDIVSNSLPLSVSLSTNGYKHSRVILHETHQNGTLLKMVEDNGNILTKAQQITPYQKLKQALVIFTKQSSTVQAEIYCDRNRFTIVQYSC</sequence>
<dbReference type="PROSITE" id="PS00518">
    <property type="entry name" value="ZF_RING_1"/>
    <property type="match status" value="1"/>
</dbReference>
<evidence type="ECO:0000256" key="1">
    <source>
        <dbReference type="ARBA" id="ARBA00022723"/>
    </source>
</evidence>
<dbReference type="InterPro" id="IPR027370">
    <property type="entry name" value="Znf-RING_euk"/>
</dbReference>
<dbReference type="SUPFAM" id="SSF57850">
    <property type="entry name" value="RING/U-box"/>
    <property type="match status" value="1"/>
</dbReference>
<evidence type="ECO:0000256" key="4">
    <source>
        <dbReference type="PROSITE-ProRule" id="PRU00175"/>
    </source>
</evidence>
<dbReference type="RefSeq" id="XP_028516948.1">
    <property type="nucleotide sequence ID" value="XM_028661147.1"/>
</dbReference>
<dbReference type="InterPro" id="IPR017907">
    <property type="entry name" value="Znf_RING_CS"/>
</dbReference>
<keyword evidence="8" id="KW-1185">Reference proteome</keyword>
<accession>A0A913YPH8</accession>
<dbReference type="InterPro" id="IPR011042">
    <property type="entry name" value="6-blade_b-propeller_TolB-like"/>
</dbReference>
<evidence type="ECO:0000256" key="2">
    <source>
        <dbReference type="ARBA" id="ARBA00022771"/>
    </source>
</evidence>